<keyword evidence="1" id="KW-0812">Transmembrane</keyword>
<dbReference type="EMBL" id="CAJNOJ010000118">
    <property type="protein sequence ID" value="CAF1147645.1"/>
    <property type="molecule type" value="Genomic_DNA"/>
</dbReference>
<reference evidence="3" key="1">
    <citation type="submission" date="2021-02" db="EMBL/GenBank/DDBJ databases">
        <authorList>
            <person name="Nowell W R."/>
        </authorList>
    </citation>
    <scope>NUCLEOTIDE SEQUENCE</scope>
</reference>
<gene>
    <name evidence="3" type="ORF">EDS130_LOCUS22429</name>
    <name evidence="2" type="ORF">XAT740_LOCUS5896</name>
</gene>
<feature type="transmembrane region" description="Helical" evidence="1">
    <location>
        <begin position="60"/>
        <end position="86"/>
    </location>
</feature>
<keyword evidence="1" id="KW-1133">Transmembrane helix</keyword>
<keyword evidence="1" id="KW-0472">Membrane</keyword>
<dbReference type="AlphaFoldDB" id="A0A814SI35"/>
<evidence type="ECO:0000313" key="4">
    <source>
        <dbReference type="Proteomes" id="UP000663828"/>
    </source>
</evidence>
<evidence type="ECO:0000313" key="5">
    <source>
        <dbReference type="Proteomes" id="UP000663852"/>
    </source>
</evidence>
<sequence length="126" mass="13324">MRPLGPRPYYIRSNGGFRPNSSRAYSNMAKIGKGAGILDLITDIIGNIFACFSADPHTEAILSCVCCVTVIFITVVAVGVGVGVGLRREGDDTSSTTVVSTVMTTISTTVRTSTTAMIHLVVKKIL</sequence>
<evidence type="ECO:0000313" key="2">
    <source>
        <dbReference type="EMBL" id="CAF0859222.1"/>
    </source>
</evidence>
<dbReference type="Proteomes" id="UP000663852">
    <property type="component" value="Unassembled WGS sequence"/>
</dbReference>
<proteinExistence type="predicted"/>
<comment type="caution">
    <text evidence="3">The sequence shown here is derived from an EMBL/GenBank/DDBJ whole genome shotgun (WGS) entry which is preliminary data.</text>
</comment>
<organism evidence="3 5">
    <name type="scientific">Adineta ricciae</name>
    <name type="common">Rotifer</name>
    <dbReference type="NCBI Taxonomy" id="249248"/>
    <lineage>
        <taxon>Eukaryota</taxon>
        <taxon>Metazoa</taxon>
        <taxon>Spiralia</taxon>
        <taxon>Gnathifera</taxon>
        <taxon>Rotifera</taxon>
        <taxon>Eurotatoria</taxon>
        <taxon>Bdelloidea</taxon>
        <taxon>Adinetida</taxon>
        <taxon>Adinetidae</taxon>
        <taxon>Adineta</taxon>
    </lineage>
</organism>
<dbReference type="Proteomes" id="UP000663828">
    <property type="component" value="Unassembled WGS sequence"/>
</dbReference>
<name>A0A814SI35_ADIRI</name>
<keyword evidence="4" id="KW-1185">Reference proteome</keyword>
<evidence type="ECO:0000256" key="1">
    <source>
        <dbReference type="SAM" id="Phobius"/>
    </source>
</evidence>
<dbReference type="EMBL" id="CAJNOR010000261">
    <property type="protein sequence ID" value="CAF0859222.1"/>
    <property type="molecule type" value="Genomic_DNA"/>
</dbReference>
<protein>
    <submittedName>
        <fullName evidence="3">Uncharacterized protein</fullName>
    </submittedName>
</protein>
<accession>A0A814SI35</accession>
<evidence type="ECO:0000313" key="3">
    <source>
        <dbReference type="EMBL" id="CAF1147645.1"/>
    </source>
</evidence>